<comment type="function">
    <text evidence="8">Catalyzes the complex heterocyclic radical-mediated conversion of 6-carboxy-5,6,7,8-tetrahydropterin (CPH4) to 7-carboxy-7-deazaguanine (CDG), a step common to the biosynthetic pathways of all 7-deazapurine-containing compounds.</text>
</comment>
<feature type="binding site" evidence="8">
    <location>
        <position position="80"/>
    </location>
    <ligand>
        <name>substrate</name>
    </ligand>
</feature>
<dbReference type="PANTHER" id="PTHR42836:SF1">
    <property type="entry name" value="7-CARBOXY-7-DEAZAGUANINE SYNTHASE"/>
    <property type="match status" value="1"/>
</dbReference>
<gene>
    <name evidence="8" type="primary">queE</name>
    <name evidence="10" type="ORF">ENW66_06265</name>
</gene>
<keyword evidence="6 8" id="KW-0411">Iron-sulfur</keyword>
<accession>A0A7C3RDS9</accession>
<organism evidence="10">
    <name type="scientific">Archaeoglobus fulgidus</name>
    <dbReference type="NCBI Taxonomy" id="2234"/>
    <lineage>
        <taxon>Archaea</taxon>
        <taxon>Methanobacteriati</taxon>
        <taxon>Methanobacteriota</taxon>
        <taxon>Archaeoglobi</taxon>
        <taxon>Archaeoglobales</taxon>
        <taxon>Archaeoglobaceae</taxon>
        <taxon>Archaeoglobus</taxon>
    </lineage>
</organism>
<feature type="binding site" evidence="8">
    <location>
        <position position="27"/>
    </location>
    <ligand>
        <name>substrate</name>
    </ligand>
</feature>
<evidence type="ECO:0000259" key="9">
    <source>
        <dbReference type="PROSITE" id="PS51918"/>
    </source>
</evidence>
<evidence type="ECO:0000256" key="5">
    <source>
        <dbReference type="ARBA" id="ARBA00023004"/>
    </source>
</evidence>
<protein>
    <recommendedName>
        <fullName evidence="8">7-carboxy-7-deazaguanine synthase</fullName>
        <shortName evidence="8">CDG synthase</shortName>
        <ecNumber evidence="8">4.3.99.3</ecNumber>
    </recommendedName>
    <alternativeName>
        <fullName evidence="8">Archaeosine biosynthesis protein QueE</fullName>
    </alternativeName>
</protein>
<evidence type="ECO:0000256" key="1">
    <source>
        <dbReference type="ARBA" id="ARBA00022485"/>
    </source>
</evidence>
<dbReference type="GO" id="GO:1904047">
    <property type="term" value="F:S-adenosyl-L-methionine binding"/>
    <property type="evidence" value="ECO:0007669"/>
    <property type="project" value="UniProtKB-UniRule"/>
</dbReference>
<comment type="catalytic activity">
    <reaction evidence="8">
        <text>6-carboxy-5,6,7,8-tetrahydropterin + H(+) = 7-carboxy-7-carbaguanine + NH4(+)</text>
        <dbReference type="Rhea" id="RHEA:27974"/>
        <dbReference type="ChEBI" id="CHEBI:15378"/>
        <dbReference type="ChEBI" id="CHEBI:28938"/>
        <dbReference type="ChEBI" id="CHEBI:61032"/>
        <dbReference type="ChEBI" id="CHEBI:61036"/>
        <dbReference type="EC" id="4.3.99.3"/>
    </reaction>
</comment>
<evidence type="ECO:0000256" key="3">
    <source>
        <dbReference type="ARBA" id="ARBA00022723"/>
    </source>
</evidence>
<feature type="binding site" evidence="8">
    <location>
        <position position="31"/>
    </location>
    <ligand>
        <name>[4Fe-4S] cluster</name>
        <dbReference type="ChEBI" id="CHEBI:49883"/>
        <note>4Fe-4S-S-AdoMet</note>
    </ligand>
</feature>
<evidence type="ECO:0000256" key="7">
    <source>
        <dbReference type="ARBA" id="ARBA00023239"/>
    </source>
</evidence>
<dbReference type="EC" id="4.3.99.3" evidence="8"/>
<keyword evidence="4 8" id="KW-0460">Magnesium</keyword>
<dbReference type="PIRSF" id="PIRSF000370">
    <property type="entry name" value="QueE"/>
    <property type="match status" value="1"/>
</dbReference>
<comment type="caution">
    <text evidence="8">Lacks conserved residue(s) required for the propagation of feature annotation.</text>
</comment>
<evidence type="ECO:0000256" key="6">
    <source>
        <dbReference type="ARBA" id="ARBA00023014"/>
    </source>
</evidence>
<comment type="cofactor">
    <cofactor evidence="8">
        <name>[4Fe-4S] cluster</name>
        <dbReference type="ChEBI" id="CHEBI:49883"/>
    </cofactor>
    <text evidence="8">Binds 1 [4Fe-4S] cluster. The cluster is coordinated with 3 cysteines and an exchangeable S-adenosyl-L-methionine.</text>
</comment>
<dbReference type="Pfam" id="PF04055">
    <property type="entry name" value="Radical_SAM"/>
    <property type="match status" value="1"/>
</dbReference>
<feature type="binding site" evidence="8">
    <location>
        <position position="38"/>
    </location>
    <ligand>
        <name>[4Fe-4S] cluster</name>
        <dbReference type="ChEBI" id="CHEBI:49883"/>
        <note>4Fe-4S-S-AdoMet</note>
    </ligand>
</feature>
<feature type="binding site" evidence="8">
    <location>
        <begin position="37"/>
        <end position="39"/>
    </location>
    <ligand>
        <name>S-adenosyl-L-methionine</name>
        <dbReference type="ChEBI" id="CHEBI:59789"/>
    </ligand>
</feature>
<dbReference type="SUPFAM" id="SSF102114">
    <property type="entry name" value="Radical SAM enzymes"/>
    <property type="match status" value="1"/>
</dbReference>
<keyword evidence="3 8" id="KW-0479">Metal-binding</keyword>
<feature type="binding site" evidence="8">
    <location>
        <position position="82"/>
    </location>
    <ligand>
        <name>S-adenosyl-L-methionine</name>
        <dbReference type="ChEBI" id="CHEBI:59789"/>
    </ligand>
</feature>
<dbReference type="EMBL" id="DTLB01000038">
    <property type="protein sequence ID" value="HFW32540.1"/>
    <property type="molecule type" value="Genomic_DNA"/>
</dbReference>
<feature type="binding site" evidence="8">
    <location>
        <begin position="12"/>
        <end position="14"/>
    </location>
    <ligand>
        <name>substrate</name>
    </ligand>
</feature>
<dbReference type="InterPro" id="IPR007197">
    <property type="entry name" value="rSAM"/>
</dbReference>
<dbReference type="CDD" id="cd01335">
    <property type="entry name" value="Radical_SAM"/>
    <property type="match status" value="1"/>
</dbReference>
<comment type="caution">
    <text evidence="10">The sequence shown here is derived from an EMBL/GenBank/DDBJ whole genome shotgun (WGS) entry which is preliminary data.</text>
</comment>
<name>A0A7C3RDS9_ARCFL</name>
<comment type="similarity">
    <text evidence="8">Belongs to the radical SAM superfamily. 7-carboxy-7-deazaguanine synthase family.</text>
</comment>
<keyword evidence="1 8" id="KW-0004">4Fe-4S</keyword>
<dbReference type="PROSITE" id="PS51918">
    <property type="entry name" value="RADICAL_SAM"/>
    <property type="match status" value="1"/>
</dbReference>
<evidence type="ECO:0000256" key="2">
    <source>
        <dbReference type="ARBA" id="ARBA00022691"/>
    </source>
</evidence>
<feature type="domain" description="Radical SAM core" evidence="9">
    <location>
        <begin position="18"/>
        <end position="225"/>
    </location>
</feature>
<dbReference type="InterPro" id="IPR013785">
    <property type="entry name" value="Aldolase_TIM"/>
</dbReference>
<dbReference type="PANTHER" id="PTHR42836">
    <property type="entry name" value="7-CARBOXY-7-DEAZAGUANINE SYNTHASE"/>
    <property type="match status" value="1"/>
</dbReference>
<keyword evidence="2 8" id="KW-0949">S-adenosyl-L-methionine</keyword>
<feature type="binding site" evidence="8">
    <location>
        <position position="35"/>
    </location>
    <ligand>
        <name>[4Fe-4S] cluster</name>
        <dbReference type="ChEBI" id="CHEBI:49883"/>
        <note>4Fe-4S-S-AdoMet</note>
    </ligand>
</feature>
<comment type="cofactor">
    <cofactor evidence="8">
        <name>Mg(2+)</name>
        <dbReference type="ChEBI" id="CHEBI:18420"/>
    </cofactor>
</comment>
<proteinExistence type="inferred from homology"/>
<evidence type="ECO:0000256" key="8">
    <source>
        <dbReference type="HAMAP-Rule" id="MF_00917"/>
    </source>
</evidence>
<evidence type="ECO:0000256" key="4">
    <source>
        <dbReference type="ARBA" id="ARBA00022842"/>
    </source>
</evidence>
<dbReference type="GO" id="GO:0016840">
    <property type="term" value="F:carbon-nitrogen lyase activity"/>
    <property type="evidence" value="ECO:0007669"/>
    <property type="project" value="UniProtKB-UniRule"/>
</dbReference>
<dbReference type="HAMAP" id="MF_00917">
    <property type="entry name" value="QueE"/>
    <property type="match status" value="1"/>
</dbReference>
<dbReference type="AlphaFoldDB" id="A0A7C3RDS9"/>
<comment type="cofactor">
    <cofactor evidence="8">
        <name>S-adenosyl-L-methionine</name>
        <dbReference type="ChEBI" id="CHEBI:59789"/>
    </cofactor>
    <text evidence="8">Binds 1 S-adenosyl-L-methionine per subunit.</text>
</comment>
<dbReference type="Gene3D" id="3.20.20.70">
    <property type="entry name" value="Aldolase class I"/>
    <property type="match status" value="1"/>
</dbReference>
<dbReference type="GO" id="GO:0051539">
    <property type="term" value="F:4 iron, 4 sulfur cluster binding"/>
    <property type="evidence" value="ECO:0007669"/>
    <property type="project" value="UniProtKB-UniRule"/>
</dbReference>
<dbReference type="SFLD" id="SFLDS00029">
    <property type="entry name" value="Radical_SAM"/>
    <property type="match status" value="1"/>
</dbReference>
<feature type="binding site" evidence="8">
    <location>
        <position position="40"/>
    </location>
    <ligand>
        <name>Mg(2+)</name>
        <dbReference type="ChEBI" id="CHEBI:18420"/>
    </ligand>
</feature>
<comment type="subunit">
    <text evidence="8">Homodimer.</text>
</comment>
<dbReference type="InterPro" id="IPR058240">
    <property type="entry name" value="rSAM_sf"/>
</dbReference>
<dbReference type="UniPathway" id="UPA00391"/>
<evidence type="ECO:0000313" key="10">
    <source>
        <dbReference type="EMBL" id="HFW32540.1"/>
    </source>
</evidence>
<keyword evidence="5 8" id="KW-0408">Iron</keyword>
<dbReference type="GO" id="GO:0000287">
    <property type="term" value="F:magnesium ion binding"/>
    <property type="evidence" value="ECO:0007669"/>
    <property type="project" value="UniProtKB-UniRule"/>
</dbReference>
<dbReference type="InterPro" id="IPR024924">
    <property type="entry name" value="7-CO-7-deazaguanine_synth-like"/>
</dbReference>
<sequence>MKANLTEIFESVQGEGFYVGVRQLFIRFAGCNLNCYYCDTPKTAENCLDMTSGKILENPVSAEYVQKLINSSKVHSVCFTGGEPMLQAEFIASLNKTRPFYLETNMTLPEKARLLRFCDIVAGDMKVRESGVRNYDEILQKTVKCFKILRNTRKRRTFCKIVLPETFDAEEVINSSYEIKSFVFGFVLQPVFGCSVDKILMLQKRMIDFADTRIIPQVHKYLGVR</sequence>
<reference evidence="10" key="1">
    <citation type="journal article" date="2020" name="mSystems">
        <title>Genome- and Community-Level Interaction Insights into Carbon Utilization and Element Cycling Functions of Hydrothermarchaeota in Hydrothermal Sediment.</title>
        <authorList>
            <person name="Zhou Z."/>
            <person name="Liu Y."/>
            <person name="Xu W."/>
            <person name="Pan J."/>
            <person name="Luo Z.H."/>
            <person name="Li M."/>
        </authorList>
    </citation>
    <scope>NUCLEOTIDE SEQUENCE [LARGE SCALE GENOMIC DNA]</scope>
    <source>
        <strain evidence="10">SpSt-87</strain>
    </source>
</reference>
<keyword evidence="7 8" id="KW-0456">Lyase</keyword>
<comment type="pathway">
    <text evidence="8">Purine metabolism; 7-cyano-7-deazaguanine biosynthesis.</text>
</comment>